<evidence type="ECO:0000313" key="2">
    <source>
        <dbReference type="EMBL" id="MBD0849422.1"/>
    </source>
</evidence>
<dbReference type="InterPro" id="IPR050194">
    <property type="entry name" value="Glycosyltransferase_grp1"/>
</dbReference>
<comment type="caution">
    <text evidence="2">The sequence shown here is derived from an EMBL/GenBank/DDBJ whole genome shotgun (WGS) entry which is preliminary data.</text>
</comment>
<gene>
    <name evidence="2" type="ORF">HPE63_01980</name>
</gene>
<keyword evidence="3" id="KW-1185">Reference proteome</keyword>
<name>A0ABR7VB73_9FLAO</name>
<sequence length="154" mass="17811">MITSLICQYSKIIVGDGESEKDLKHQCRSIRDNVIFTGYISPEEVRYYYELANAIVFPSLNEQSSYVMFEAMANKVPVIVTDIKAFDVLENNYSCLKVPLKNKNQGNEKILAQKILAQKIQLIINEKELRKNLAYNAYNIYFENFTAKKMFDTT</sequence>
<dbReference type="EMBL" id="JABTCG010000001">
    <property type="protein sequence ID" value="MBD0849422.1"/>
    <property type="molecule type" value="Genomic_DNA"/>
</dbReference>
<protein>
    <submittedName>
        <fullName evidence="2">Glycosyltransferase family 4 protein</fullName>
    </submittedName>
</protein>
<evidence type="ECO:0000259" key="1">
    <source>
        <dbReference type="Pfam" id="PF00534"/>
    </source>
</evidence>
<dbReference type="CDD" id="cd03801">
    <property type="entry name" value="GT4_PimA-like"/>
    <property type="match status" value="1"/>
</dbReference>
<dbReference type="Gene3D" id="3.40.50.2000">
    <property type="entry name" value="Glycogen Phosphorylase B"/>
    <property type="match status" value="1"/>
</dbReference>
<dbReference type="PANTHER" id="PTHR45947">
    <property type="entry name" value="SULFOQUINOVOSYL TRANSFERASE SQD2"/>
    <property type="match status" value="1"/>
</dbReference>
<evidence type="ECO:0000313" key="3">
    <source>
        <dbReference type="Proteomes" id="UP000598350"/>
    </source>
</evidence>
<reference evidence="2 3" key="1">
    <citation type="submission" date="2020-05" db="EMBL/GenBank/DDBJ databases">
        <title>The draft genome sequence of Maribacter arenosus CAU 1321.</title>
        <authorList>
            <person name="Mu L."/>
        </authorList>
    </citation>
    <scope>NUCLEOTIDE SEQUENCE [LARGE SCALE GENOMIC DNA]</scope>
    <source>
        <strain evidence="2 3">CAU 1321</strain>
    </source>
</reference>
<accession>A0ABR7VB73</accession>
<proteinExistence type="predicted"/>
<feature type="domain" description="Glycosyl transferase family 1" evidence="1">
    <location>
        <begin position="12"/>
        <end position="139"/>
    </location>
</feature>
<dbReference type="InterPro" id="IPR001296">
    <property type="entry name" value="Glyco_trans_1"/>
</dbReference>
<organism evidence="2 3">
    <name type="scientific">Maribacter arenosus</name>
    <dbReference type="NCBI Taxonomy" id="1854708"/>
    <lineage>
        <taxon>Bacteria</taxon>
        <taxon>Pseudomonadati</taxon>
        <taxon>Bacteroidota</taxon>
        <taxon>Flavobacteriia</taxon>
        <taxon>Flavobacteriales</taxon>
        <taxon>Flavobacteriaceae</taxon>
        <taxon>Maribacter</taxon>
    </lineage>
</organism>
<dbReference type="PANTHER" id="PTHR45947:SF3">
    <property type="entry name" value="SULFOQUINOVOSYL TRANSFERASE SQD2"/>
    <property type="match status" value="1"/>
</dbReference>
<dbReference type="Pfam" id="PF00534">
    <property type="entry name" value="Glycos_transf_1"/>
    <property type="match status" value="1"/>
</dbReference>
<dbReference type="Proteomes" id="UP000598350">
    <property type="component" value="Unassembled WGS sequence"/>
</dbReference>
<dbReference type="SUPFAM" id="SSF53756">
    <property type="entry name" value="UDP-Glycosyltransferase/glycogen phosphorylase"/>
    <property type="match status" value="1"/>
</dbReference>